<protein>
    <submittedName>
        <fullName evidence="1">Uncharacterized protein</fullName>
    </submittedName>
</protein>
<dbReference type="AlphaFoldDB" id="A0A2N0DAR1"/>
<evidence type="ECO:0000313" key="2">
    <source>
        <dbReference type="Proteomes" id="UP000232164"/>
    </source>
</evidence>
<dbReference type="Proteomes" id="UP000232164">
    <property type="component" value="Unassembled WGS sequence"/>
</dbReference>
<reference evidence="1 2" key="1">
    <citation type="submission" date="2017-11" db="EMBL/GenBank/DDBJ databases">
        <authorList>
            <person name="Han C.G."/>
        </authorList>
    </citation>
    <scope>NUCLEOTIDE SEQUENCE [LARGE SCALE GENOMIC DNA]</scope>
    <source>
        <strain evidence="1 2">HCNT1</strain>
    </source>
</reference>
<dbReference type="EMBL" id="PIQN01000008">
    <property type="protein sequence ID" value="PKA43188.1"/>
    <property type="molecule type" value="Genomic_DNA"/>
</dbReference>
<name>A0A2N0DAR1_RHISU</name>
<sequence>MSVDNWISPNEAISDYVRYLDRSSLELSSRRIVVRPVTENPPELVLHEFWRILQTGREVDRNQKFPPVVPNGLESVVGEDPVHIG</sequence>
<evidence type="ECO:0000313" key="1">
    <source>
        <dbReference type="EMBL" id="PKA43188.1"/>
    </source>
</evidence>
<proteinExistence type="predicted"/>
<gene>
    <name evidence="1" type="ORF">CWR43_14160</name>
</gene>
<organism evidence="1 2">
    <name type="scientific">Rhizobium sullae</name>
    <name type="common">Rhizobium hedysari</name>
    <dbReference type="NCBI Taxonomy" id="50338"/>
    <lineage>
        <taxon>Bacteria</taxon>
        <taxon>Pseudomonadati</taxon>
        <taxon>Pseudomonadota</taxon>
        <taxon>Alphaproteobacteria</taxon>
        <taxon>Hyphomicrobiales</taxon>
        <taxon>Rhizobiaceae</taxon>
        <taxon>Rhizobium/Agrobacterium group</taxon>
        <taxon>Rhizobium</taxon>
    </lineage>
</organism>
<reference evidence="1 2" key="2">
    <citation type="submission" date="2017-12" db="EMBL/GenBank/DDBJ databases">
        <title>Genome sequence of Rhizobium sullae HCNT1 isolated from Sulla coronaria nodules and featuring peculiar denitrification phenotypes.</title>
        <authorList>
            <person name="De Diego-Diaz B."/>
            <person name="Treu L."/>
            <person name="Campanaro S."/>
            <person name="Da Silva Duarte V."/>
            <person name="Basaglia M."/>
            <person name="Favaro L."/>
            <person name="Casella S."/>
            <person name="Squartini A."/>
        </authorList>
    </citation>
    <scope>NUCLEOTIDE SEQUENCE [LARGE SCALE GENOMIC DNA]</scope>
    <source>
        <strain evidence="1 2">HCNT1</strain>
    </source>
</reference>
<accession>A0A2N0DAR1</accession>
<comment type="caution">
    <text evidence="1">The sequence shown here is derived from an EMBL/GenBank/DDBJ whole genome shotgun (WGS) entry which is preliminary data.</text>
</comment>